<dbReference type="Proteomes" id="UP000193689">
    <property type="component" value="Unassembled WGS sequence"/>
</dbReference>
<keyword evidence="1" id="KW-1133">Transmembrane helix</keyword>
<sequence>MEQLPRSPRSPASSISCLTITIPFSGPPALLSAYLICSSASLILILALSWPMTTLCAGLLSKCSGAPRPRFRGPVCEMSR</sequence>
<name>A0A1Y2E7I1_9PEZI</name>
<dbReference type="RefSeq" id="XP_040718124.1">
    <property type="nucleotide sequence ID" value="XM_040859824.1"/>
</dbReference>
<organism evidence="2 3">
    <name type="scientific">Pseudomassariella vexata</name>
    <dbReference type="NCBI Taxonomy" id="1141098"/>
    <lineage>
        <taxon>Eukaryota</taxon>
        <taxon>Fungi</taxon>
        <taxon>Dikarya</taxon>
        <taxon>Ascomycota</taxon>
        <taxon>Pezizomycotina</taxon>
        <taxon>Sordariomycetes</taxon>
        <taxon>Xylariomycetidae</taxon>
        <taxon>Amphisphaeriales</taxon>
        <taxon>Pseudomassariaceae</taxon>
        <taxon>Pseudomassariella</taxon>
    </lineage>
</organism>
<dbReference type="AlphaFoldDB" id="A0A1Y2E7I1"/>
<evidence type="ECO:0000256" key="1">
    <source>
        <dbReference type="SAM" id="Phobius"/>
    </source>
</evidence>
<accession>A0A1Y2E7I1</accession>
<dbReference type="EMBL" id="MCFJ01000004">
    <property type="protein sequence ID" value="ORY67500.1"/>
    <property type="molecule type" value="Genomic_DNA"/>
</dbReference>
<proteinExistence type="predicted"/>
<dbReference type="GeneID" id="63776036"/>
<gene>
    <name evidence="2" type="ORF">BCR38DRAFT_427258</name>
</gene>
<keyword evidence="1" id="KW-0812">Transmembrane</keyword>
<protein>
    <submittedName>
        <fullName evidence="2">Uncharacterized protein</fullName>
    </submittedName>
</protein>
<reference evidence="2 3" key="1">
    <citation type="submission" date="2016-07" db="EMBL/GenBank/DDBJ databases">
        <title>Pervasive Adenine N6-methylation of Active Genes in Fungi.</title>
        <authorList>
            <consortium name="DOE Joint Genome Institute"/>
            <person name="Mondo S.J."/>
            <person name="Dannebaum R.O."/>
            <person name="Kuo R.C."/>
            <person name="Labutti K."/>
            <person name="Haridas S."/>
            <person name="Kuo A."/>
            <person name="Salamov A."/>
            <person name="Ahrendt S.R."/>
            <person name="Lipzen A."/>
            <person name="Sullivan W."/>
            <person name="Andreopoulos W.B."/>
            <person name="Clum A."/>
            <person name="Lindquist E."/>
            <person name="Daum C."/>
            <person name="Ramamoorthy G.K."/>
            <person name="Gryganskyi A."/>
            <person name="Culley D."/>
            <person name="Magnuson J.K."/>
            <person name="James T.Y."/>
            <person name="O'Malley M.A."/>
            <person name="Stajich J.E."/>
            <person name="Spatafora J.W."/>
            <person name="Visel A."/>
            <person name="Grigoriev I.V."/>
        </authorList>
    </citation>
    <scope>NUCLEOTIDE SEQUENCE [LARGE SCALE GENOMIC DNA]</scope>
    <source>
        <strain evidence="2 3">CBS 129021</strain>
    </source>
</reference>
<comment type="caution">
    <text evidence="2">The sequence shown here is derived from an EMBL/GenBank/DDBJ whole genome shotgun (WGS) entry which is preliminary data.</text>
</comment>
<feature type="transmembrane region" description="Helical" evidence="1">
    <location>
        <begin position="33"/>
        <end position="60"/>
    </location>
</feature>
<dbReference type="InParanoid" id="A0A1Y2E7I1"/>
<keyword evidence="1" id="KW-0472">Membrane</keyword>
<keyword evidence="3" id="KW-1185">Reference proteome</keyword>
<evidence type="ECO:0000313" key="2">
    <source>
        <dbReference type="EMBL" id="ORY67500.1"/>
    </source>
</evidence>
<evidence type="ECO:0000313" key="3">
    <source>
        <dbReference type="Proteomes" id="UP000193689"/>
    </source>
</evidence>